<organism evidence="2 3">
    <name type="scientific">Methylomonas lenta</name>
    <dbReference type="NCBI Taxonomy" id="980561"/>
    <lineage>
        <taxon>Bacteria</taxon>
        <taxon>Pseudomonadati</taxon>
        <taxon>Pseudomonadota</taxon>
        <taxon>Gammaproteobacteria</taxon>
        <taxon>Methylococcales</taxon>
        <taxon>Methylococcaceae</taxon>
        <taxon>Methylomonas</taxon>
    </lineage>
</organism>
<dbReference type="Gene3D" id="3.90.50.10">
    <property type="entry name" value="Photosynthetic Reaction Center, subunit H, domain 2"/>
    <property type="match status" value="2"/>
</dbReference>
<dbReference type="EMBL" id="LUUI01000101">
    <property type="protein sequence ID" value="OAI15588.1"/>
    <property type="molecule type" value="Genomic_DNA"/>
</dbReference>
<dbReference type="GO" id="GO:0019684">
    <property type="term" value="P:photosynthesis, light reaction"/>
    <property type="evidence" value="ECO:0007669"/>
    <property type="project" value="InterPro"/>
</dbReference>
<comment type="caution">
    <text evidence="2">The sequence shown here is derived from an EMBL/GenBank/DDBJ whole genome shotgun (WGS) entry which is preliminary data.</text>
</comment>
<gene>
    <name evidence="2" type="ORF">A1359_09230</name>
</gene>
<reference evidence="2 3" key="1">
    <citation type="submission" date="2016-03" db="EMBL/GenBank/DDBJ databases">
        <authorList>
            <person name="Ploux O."/>
        </authorList>
    </citation>
    <scope>NUCLEOTIDE SEQUENCE [LARGE SCALE GENOMIC DNA]</scope>
    <source>
        <strain evidence="2 3">R-45370</strain>
    </source>
</reference>
<dbReference type="OrthoDB" id="9793882at2"/>
<dbReference type="SUPFAM" id="SSF50346">
    <property type="entry name" value="PRC-barrel domain"/>
    <property type="match status" value="2"/>
</dbReference>
<evidence type="ECO:0000259" key="1">
    <source>
        <dbReference type="Pfam" id="PF05239"/>
    </source>
</evidence>
<proteinExistence type="predicted"/>
<evidence type="ECO:0000313" key="2">
    <source>
        <dbReference type="EMBL" id="OAI15588.1"/>
    </source>
</evidence>
<dbReference type="GO" id="GO:0030077">
    <property type="term" value="C:plasma membrane light-harvesting complex"/>
    <property type="evidence" value="ECO:0007669"/>
    <property type="project" value="InterPro"/>
</dbReference>
<dbReference type="InterPro" id="IPR011033">
    <property type="entry name" value="PRC_barrel-like_sf"/>
</dbReference>
<dbReference type="AlphaFoldDB" id="A0A177NC15"/>
<accession>A0A177NC15</accession>
<dbReference type="Pfam" id="PF05239">
    <property type="entry name" value="PRC"/>
    <property type="match status" value="1"/>
</dbReference>
<dbReference type="InterPro" id="IPR014747">
    <property type="entry name" value="Bac_photo_RC_H_C"/>
</dbReference>
<protein>
    <submittedName>
        <fullName evidence="2">Photosystem reaction center subunit H</fullName>
    </submittedName>
</protein>
<name>A0A177NC15_9GAMM</name>
<evidence type="ECO:0000313" key="3">
    <source>
        <dbReference type="Proteomes" id="UP000078476"/>
    </source>
</evidence>
<sequence length="261" mass="30545">MLIKATTLKGYKLDSLDGEIGQVDEFYFDDQHWAIRYLVANAGNWLTGRLVLISPYALKSVDSKTKHIGIGLSQQQIEESPSLNSHKPVSRQFEEAYYGYYGWPMYWAGPYMWGYSPYIERDRELWIASSEEQIGWDPHLRSTNDVSGHHLQATDGDIGHVEDFIIDAETWAIRYLVIATQNWWPGKKVLVSPRWIERISWDDSTVFINLPRETIKHSPAYNEDTILDREYELRLHQHYERPAYWDDLLRDKPASLPKNPK</sequence>
<dbReference type="RefSeq" id="WP_066981999.1">
    <property type="nucleotide sequence ID" value="NZ_LUUI01000101.1"/>
</dbReference>
<dbReference type="InterPro" id="IPR027275">
    <property type="entry name" value="PRC-brl_dom"/>
</dbReference>
<feature type="domain" description="PRC-barrel" evidence="1">
    <location>
        <begin position="156"/>
        <end position="213"/>
    </location>
</feature>
<dbReference type="STRING" id="980561.A1359_09230"/>
<keyword evidence="3" id="KW-1185">Reference proteome</keyword>
<dbReference type="Proteomes" id="UP000078476">
    <property type="component" value="Unassembled WGS sequence"/>
</dbReference>